<dbReference type="Proteomes" id="UP000220133">
    <property type="component" value="Chromosome"/>
</dbReference>
<sequence length="120" mass="13682">MLVRASKLGPTRKLGHLQLYRKRNGTDSSNHSQKIAESFVPPYKMSCQLNDIQHGSPSLEARTSEGFWLFQDKFEGSNKKISVSSFKDRRSKPGAAFECFHTNPQKSCWFELQSSDPRES</sequence>
<dbReference type="AlphaFoldDB" id="A0A291QUS3"/>
<reference evidence="1 2" key="1">
    <citation type="submission" date="2017-10" db="EMBL/GenBank/DDBJ databases">
        <title>Paenichitinophaga pekingensis gen. nov., sp. nov., isolated from activated sludge.</title>
        <authorList>
            <person name="Jin D."/>
            <person name="Kong X."/>
            <person name="Deng Y."/>
            <person name="Bai Z."/>
        </authorList>
    </citation>
    <scope>NUCLEOTIDE SEQUENCE [LARGE SCALE GENOMIC DNA]</scope>
    <source>
        <strain evidence="1 2">13</strain>
    </source>
</reference>
<dbReference type="KEGG" id="cbae:COR50_11185"/>
<evidence type="ECO:0000313" key="2">
    <source>
        <dbReference type="Proteomes" id="UP000220133"/>
    </source>
</evidence>
<name>A0A291QUS3_9BACT</name>
<dbReference type="EMBL" id="CP023777">
    <property type="protein sequence ID" value="ATL47685.1"/>
    <property type="molecule type" value="Genomic_DNA"/>
</dbReference>
<accession>A0A291QUS3</accession>
<gene>
    <name evidence="1" type="ORF">COR50_11185</name>
</gene>
<proteinExistence type="predicted"/>
<keyword evidence="2" id="KW-1185">Reference proteome</keyword>
<protein>
    <submittedName>
        <fullName evidence="1">Uncharacterized protein</fullName>
    </submittedName>
</protein>
<evidence type="ECO:0000313" key="1">
    <source>
        <dbReference type="EMBL" id="ATL47685.1"/>
    </source>
</evidence>
<organism evidence="1 2">
    <name type="scientific">Chitinophaga caeni</name>
    <dbReference type="NCBI Taxonomy" id="2029983"/>
    <lineage>
        <taxon>Bacteria</taxon>
        <taxon>Pseudomonadati</taxon>
        <taxon>Bacteroidota</taxon>
        <taxon>Chitinophagia</taxon>
        <taxon>Chitinophagales</taxon>
        <taxon>Chitinophagaceae</taxon>
        <taxon>Chitinophaga</taxon>
    </lineage>
</organism>